<dbReference type="PATRIC" id="fig|1189611.3.peg.1352"/>
<evidence type="ECO:0000313" key="3">
    <source>
        <dbReference type="EMBL" id="EIM76110.1"/>
    </source>
</evidence>
<evidence type="ECO:0000313" key="4">
    <source>
        <dbReference type="Proteomes" id="UP000004622"/>
    </source>
</evidence>
<dbReference type="GO" id="GO:0030170">
    <property type="term" value="F:pyridoxal phosphate binding"/>
    <property type="evidence" value="ECO:0007669"/>
    <property type="project" value="TreeGrafter"/>
</dbReference>
<name>I5C2Q8_9HYPH</name>
<keyword evidence="3" id="KW-0808">Transferase</keyword>
<keyword evidence="3" id="KW-0032">Aminotransferase</keyword>
<dbReference type="PANTHER" id="PTHR30244">
    <property type="entry name" value="TRANSAMINASE"/>
    <property type="match status" value="1"/>
</dbReference>
<dbReference type="InterPro" id="IPR000653">
    <property type="entry name" value="DegT/StrS_aminotransferase"/>
</dbReference>
<dbReference type="Pfam" id="PF01041">
    <property type="entry name" value="DegT_DnrJ_EryC1"/>
    <property type="match status" value="1"/>
</dbReference>
<reference evidence="3 4" key="1">
    <citation type="journal article" date="2012" name="J. Bacteriol.">
        <title>Genome Sequence of Nitratireductor aquibiodomus Strain RA22.</title>
        <authorList>
            <person name="Singh A."/>
            <person name="Jangir P.K."/>
            <person name="Kumari C."/>
            <person name="Sharma R."/>
        </authorList>
    </citation>
    <scope>NUCLEOTIDE SEQUENCE [LARGE SCALE GENOMIC DNA]</scope>
    <source>
        <strain evidence="3 4">RA22</strain>
    </source>
</reference>
<dbReference type="STRING" id="204799.GCA_001696575_01728"/>
<dbReference type="EMBL" id="AJXZ01000014">
    <property type="protein sequence ID" value="EIM76110.1"/>
    <property type="molecule type" value="Genomic_DNA"/>
</dbReference>
<comment type="similarity">
    <text evidence="1 2">Belongs to the DegT/DnrJ/EryC1 family.</text>
</comment>
<dbReference type="InterPro" id="IPR015421">
    <property type="entry name" value="PyrdxlP-dep_Trfase_major"/>
</dbReference>
<proteinExistence type="inferred from homology"/>
<dbReference type="Gene3D" id="3.90.1150.10">
    <property type="entry name" value="Aspartate Aminotransferase, domain 1"/>
    <property type="match status" value="1"/>
</dbReference>
<protein>
    <submittedName>
        <fullName evidence="3">DegT/DnrJ/EryC1/StrS aminotransferase</fullName>
    </submittedName>
</protein>
<dbReference type="InterPro" id="IPR015422">
    <property type="entry name" value="PyrdxlP-dep_Trfase_small"/>
</dbReference>
<dbReference type="PANTHER" id="PTHR30244:SF34">
    <property type="entry name" value="DTDP-4-AMINO-4,6-DIDEOXYGALACTOSE TRANSAMINASE"/>
    <property type="match status" value="1"/>
</dbReference>
<dbReference type="GO" id="GO:0000271">
    <property type="term" value="P:polysaccharide biosynthetic process"/>
    <property type="evidence" value="ECO:0007669"/>
    <property type="project" value="TreeGrafter"/>
</dbReference>
<comment type="caution">
    <text evidence="3">The sequence shown here is derived from an EMBL/GenBank/DDBJ whole genome shotgun (WGS) entry which is preliminary data.</text>
</comment>
<dbReference type="CDD" id="cd00616">
    <property type="entry name" value="AHBA_syn"/>
    <property type="match status" value="1"/>
</dbReference>
<sequence length="403" mass="44335">MVRPSAKRENTMAKVGLREWLAIGGVIASGRLARYGGPGEGPLDRFEKAFSEKFGVKHVLTVSSGTGALISALAASGVGPGDEVLVPAYTWIATAASVLAVGAVPVIVDIDETLTMDPEDIARRITPRTRAILPVHMANMVCDMEAITTLARQNGLMVIEDACQAVGVRYREQRVGTIGDIGAFSFNQFKNINIGEGGAVASQSDRFFARARMYHDVGELFRGHLDNYNEPSFFGVNFKASQIQGAMLNVQLGKLDPMLRRMRRRHQVMSHILSGSDAFRLGSHNDPQNAVGLHVLFETEGEAKAFAARNRRGVYRVFDSSRHVCTHWTPILEKRAFHPAMNPYGWASADVEYGPDMCARSLDILKRTCRISLGENYPTALMAYLARRMAGRKTPERRFSYAA</sequence>
<keyword evidence="2" id="KW-0663">Pyridoxal phosphate</keyword>
<accession>I5C2Q8</accession>
<evidence type="ECO:0000256" key="1">
    <source>
        <dbReference type="ARBA" id="ARBA00037999"/>
    </source>
</evidence>
<evidence type="ECO:0000256" key="2">
    <source>
        <dbReference type="RuleBase" id="RU004508"/>
    </source>
</evidence>
<organism evidence="3 4">
    <name type="scientific">Nitratireductor aquibiodomus RA22</name>
    <dbReference type="NCBI Taxonomy" id="1189611"/>
    <lineage>
        <taxon>Bacteria</taxon>
        <taxon>Pseudomonadati</taxon>
        <taxon>Pseudomonadota</taxon>
        <taxon>Alphaproteobacteria</taxon>
        <taxon>Hyphomicrobiales</taxon>
        <taxon>Phyllobacteriaceae</taxon>
        <taxon>Nitratireductor</taxon>
    </lineage>
</organism>
<dbReference type="SUPFAM" id="SSF53383">
    <property type="entry name" value="PLP-dependent transferases"/>
    <property type="match status" value="1"/>
</dbReference>
<gene>
    <name evidence="3" type="ORF">A33O_06627</name>
</gene>
<dbReference type="Gene3D" id="3.40.640.10">
    <property type="entry name" value="Type I PLP-dependent aspartate aminotransferase-like (Major domain)"/>
    <property type="match status" value="1"/>
</dbReference>
<dbReference type="GO" id="GO:0008483">
    <property type="term" value="F:transaminase activity"/>
    <property type="evidence" value="ECO:0007669"/>
    <property type="project" value="UniProtKB-KW"/>
</dbReference>
<dbReference type="AlphaFoldDB" id="I5C2Q8"/>
<dbReference type="Proteomes" id="UP000004622">
    <property type="component" value="Unassembled WGS sequence"/>
</dbReference>
<dbReference type="InterPro" id="IPR015424">
    <property type="entry name" value="PyrdxlP-dep_Trfase"/>
</dbReference>